<evidence type="ECO:0000259" key="4">
    <source>
        <dbReference type="SMART" id="SM01359"/>
    </source>
</evidence>
<keyword evidence="1 3" id="KW-0732">Signal</keyword>
<dbReference type="PANTHER" id="PTHR11412:SF171">
    <property type="entry name" value="PREGNANCY ZONE PROTEIN-LIKE PROTEIN"/>
    <property type="match status" value="1"/>
</dbReference>
<dbReference type="GO" id="GO:0004866">
    <property type="term" value="F:endopeptidase inhibitor activity"/>
    <property type="evidence" value="ECO:0007669"/>
    <property type="project" value="InterPro"/>
</dbReference>
<dbReference type="FunFam" id="2.60.40.1930:FF:000001">
    <property type="entry name" value="CD109 isoform 3"/>
    <property type="match status" value="1"/>
</dbReference>
<dbReference type="InterPro" id="IPR013783">
    <property type="entry name" value="Ig-like_fold"/>
</dbReference>
<dbReference type="Pfam" id="PF17789">
    <property type="entry name" value="MG4"/>
    <property type="match status" value="1"/>
</dbReference>
<evidence type="ECO:0000256" key="1">
    <source>
        <dbReference type="ARBA" id="ARBA00022729"/>
    </source>
</evidence>
<dbReference type="InterPro" id="IPR040839">
    <property type="entry name" value="MG4"/>
</dbReference>
<evidence type="ECO:0000256" key="3">
    <source>
        <dbReference type="SAM" id="SignalP"/>
    </source>
</evidence>
<accession>A0AAD9NI53</accession>
<evidence type="ECO:0000313" key="6">
    <source>
        <dbReference type="Proteomes" id="UP001208570"/>
    </source>
</evidence>
<dbReference type="Pfam" id="PF17791">
    <property type="entry name" value="MG3"/>
    <property type="match status" value="1"/>
</dbReference>
<name>A0AAD9NI53_9ANNE</name>
<proteinExistence type="predicted"/>
<organism evidence="5 6">
    <name type="scientific">Paralvinella palmiformis</name>
    <dbReference type="NCBI Taxonomy" id="53620"/>
    <lineage>
        <taxon>Eukaryota</taxon>
        <taxon>Metazoa</taxon>
        <taxon>Spiralia</taxon>
        <taxon>Lophotrochozoa</taxon>
        <taxon>Annelida</taxon>
        <taxon>Polychaeta</taxon>
        <taxon>Sedentaria</taxon>
        <taxon>Canalipalpata</taxon>
        <taxon>Terebellida</taxon>
        <taxon>Terebelliformia</taxon>
        <taxon>Alvinellidae</taxon>
        <taxon>Paralvinella</taxon>
    </lineage>
</organism>
<dbReference type="Pfam" id="PF01835">
    <property type="entry name" value="MG2"/>
    <property type="match status" value="1"/>
</dbReference>
<evidence type="ECO:0000256" key="2">
    <source>
        <dbReference type="ARBA" id="ARBA00023180"/>
    </source>
</evidence>
<gene>
    <name evidence="5" type="ORF">LSH36_10g06030</name>
</gene>
<comment type="caution">
    <text evidence="5">The sequence shown here is derived from an EMBL/GenBank/DDBJ whole genome shotgun (WGS) entry which is preliminary data.</text>
</comment>
<dbReference type="Gene3D" id="2.60.40.1930">
    <property type="match status" value="3"/>
</dbReference>
<dbReference type="InterPro" id="IPR050473">
    <property type="entry name" value="A2M/Complement_sys"/>
</dbReference>
<dbReference type="InterPro" id="IPR011625">
    <property type="entry name" value="A2M_N_BRD"/>
</dbReference>
<sequence length="778" mass="87608">MHLDLGITLIVSITWMVVSAKRGIIVTAPDTWLLGSEEKVCVAFHNIDFDVVVEAKVTLSDDEADTGSNTETHTFNGGQDGCFPMVLSGSYTRGSSKLHVHAQGTAADGKPYKFNQTRLISVRDTATKANITFIETDKGIYKPGDKVQIRILTIMENLRPCKEMIPLVTVQNPAGLRIMQWRDVDVSQHQGLGNLSFDLSTEPSLGTWKITVERADGHKESQTFTVDKYVLPKFEVQVKPQSFIPVWGQTVHAQICARYTYGQPVKGNLTVTTCLRKEYGHISQIPCFEKTVQMESCYNITYPLKDVLDKIHSVYGNIYITINATVVEEGTGSVVSKFEETTRLGFKKYKIEFVDMPQYFRPGMTFRGKVHIIDNTGSSVEGLEVAVSVGNTAQEVHPYILHTDSTGTVNFTFSGLELAKNSDYFLVRAHLQKKEDFGRFSHVIQEPQIMKTVSIWYSPSKSAIQINKLPDASNCGSNISVKVSLSGNEFRRHSFFRLLVVQDRIVQHGKVDNKEMLRREADHMSFVLRLPLSIWGKASLIVYTVTGEDEVVADMHTFEIKQCYDNNVTMEFNQPIYAPGDDVILSLTAGPGSLCGYGVADKSVLLLGGGNTVAMDAITNQIPRKSSVRPFGYMDEYCERKQEDDDDVDPLLVFRKKKKNRRRPRMIIPFPGGHWTSRFVDSSRAFQRAHVIVLSDLSVDTRPCDRRRWPVYRAFYSTVTLKRKSSGGRMLERKTIKHITVPTNHRHGLRLKNSHSKHHIILIDDVLIGCSCYWLCGV</sequence>
<dbReference type="SMART" id="SM01359">
    <property type="entry name" value="A2M_N_2"/>
    <property type="match status" value="1"/>
</dbReference>
<dbReference type="EMBL" id="JAODUP010000010">
    <property type="protein sequence ID" value="KAK2169403.1"/>
    <property type="molecule type" value="Genomic_DNA"/>
</dbReference>
<dbReference type="Gene3D" id="2.60.40.10">
    <property type="entry name" value="Immunoglobulins"/>
    <property type="match status" value="1"/>
</dbReference>
<protein>
    <recommendedName>
        <fullName evidence="4">Alpha-2-macroglobulin bait region domain-containing protein</fullName>
    </recommendedName>
</protein>
<dbReference type="Pfam" id="PF07703">
    <property type="entry name" value="A2M_BRD"/>
    <property type="match status" value="1"/>
</dbReference>
<keyword evidence="2" id="KW-0325">Glycoprotein</keyword>
<feature type="signal peptide" evidence="3">
    <location>
        <begin position="1"/>
        <end position="20"/>
    </location>
</feature>
<reference evidence="5" key="1">
    <citation type="journal article" date="2023" name="Mol. Biol. Evol.">
        <title>Third-Generation Sequencing Reveals the Adaptive Role of the Epigenome in Three Deep-Sea Polychaetes.</title>
        <authorList>
            <person name="Perez M."/>
            <person name="Aroh O."/>
            <person name="Sun Y."/>
            <person name="Lan Y."/>
            <person name="Juniper S.K."/>
            <person name="Young C.R."/>
            <person name="Angers B."/>
            <person name="Qian P.Y."/>
        </authorList>
    </citation>
    <scope>NUCLEOTIDE SEQUENCE</scope>
    <source>
        <strain evidence="5">P08H-3</strain>
    </source>
</reference>
<feature type="chain" id="PRO_5042086468" description="Alpha-2-macroglobulin bait region domain-containing protein" evidence="3">
    <location>
        <begin position="21"/>
        <end position="778"/>
    </location>
</feature>
<dbReference type="PANTHER" id="PTHR11412">
    <property type="entry name" value="MACROGLOBULIN / COMPLEMENT"/>
    <property type="match status" value="1"/>
</dbReference>
<dbReference type="Proteomes" id="UP001208570">
    <property type="component" value="Unassembled WGS sequence"/>
</dbReference>
<dbReference type="AlphaFoldDB" id="A0AAD9NI53"/>
<dbReference type="InterPro" id="IPR041555">
    <property type="entry name" value="MG3"/>
</dbReference>
<dbReference type="Gene3D" id="6.20.50.160">
    <property type="match status" value="1"/>
</dbReference>
<keyword evidence="6" id="KW-1185">Reference proteome</keyword>
<dbReference type="Gene3D" id="2.60.40.1940">
    <property type="match status" value="1"/>
</dbReference>
<feature type="domain" description="Alpha-2-macroglobulin bait region" evidence="4">
    <location>
        <begin position="464"/>
        <end position="607"/>
    </location>
</feature>
<evidence type="ECO:0000313" key="5">
    <source>
        <dbReference type="EMBL" id="KAK2169403.1"/>
    </source>
</evidence>
<dbReference type="InterPro" id="IPR002890">
    <property type="entry name" value="MG2"/>
</dbReference>